<reference evidence="1" key="1">
    <citation type="submission" date="2018-05" db="EMBL/GenBank/DDBJ databases">
        <authorList>
            <person name="Lanie J.A."/>
            <person name="Ng W.-L."/>
            <person name="Kazmierczak K.M."/>
            <person name="Andrzejewski T.M."/>
            <person name="Davidsen T.M."/>
            <person name="Wayne K.J."/>
            <person name="Tettelin H."/>
            <person name="Glass J.I."/>
            <person name="Rusch D."/>
            <person name="Podicherti R."/>
            <person name="Tsui H.-C.T."/>
            <person name="Winkler M.E."/>
        </authorList>
    </citation>
    <scope>NUCLEOTIDE SEQUENCE</scope>
</reference>
<protein>
    <submittedName>
        <fullName evidence="1">Uncharacterized protein</fullName>
    </submittedName>
</protein>
<dbReference type="EMBL" id="UINC01022067">
    <property type="protein sequence ID" value="SVA90935.1"/>
    <property type="molecule type" value="Genomic_DNA"/>
</dbReference>
<proteinExistence type="predicted"/>
<dbReference type="AlphaFoldDB" id="A0A381ZNU6"/>
<gene>
    <name evidence="1" type="ORF">METZ01_LOCUS143789</name>
</gene>
<name>A0A381ZNU6_9ZZZZ</name>
<organism evidence="1">
    <name type="scientific">marine metagenome</name>
    <dbReference type="NCBI Taxonomy" id="408172"/>
    <lineage>
        <taxon>unclassified sequences</taxon>
        <taxon>metagenomes</taxon>
        <taxon>ecological metagenomes</taxon>
    </lineage>
</organism>
<feature type="non-terminal residue" evidence="1">
    <location>
        <position position="1"/>
    </location>
</feature>
<evidence type="ECO:0000313" key="1">
    <source>
        <dbReference type="EMBL" id="SVA90935.1"/>
    </source>
</evidence>
<accession>A0A381ZNU6</accession>
<sequence length="42" mass="4608">VAAGTCAGFLADNRWICYLQPGHHEANFQQTAFAQIILNCIT</sequence>